<keyword evidence="3 6" id="KW-1133">Transmembrane helix</keyword>
<dbReference type="PANTHER" id="PTHR28293">
    <property type="entry name" value="NUCLEAR RIM PROTEIN 1"/>
    <property type="match status" value="1"/>
</dbReference>
<comment type="caution">
    <text evidence="7">The sequence shown here is derived from an EMBL/GenBank/DDBJ whole genome shotgun (WGS) entry which is preliminary data.</text>
</comment>
<keyword evidence="2 6" id="KW-0812">Transmembrane</keyword>
<evidence type="ECO:0000313" key="7">
    <source>
        <dbReference type="EMBL" id="KAK3051159.1"/>
    </source>
</evidence>
<evidence type="ECO:0000256" key="3">
    <source>
        <dbReference type="ARBA" id="ARBA00022989"/>
    </source>
</evidence>
<dbReference type="Proteomes" id="UP001271007">
    <property type="component" value="Unassembled WGS sequence"/>
</dbReference>
<evidence type="ECO:0000256" key="5">
    <source>
        <dbReference type="SAM" id="MobiDB-lite"/>
    </source>
</evidence>
<feature type="transmembrane region" description="Helical" evidence="6">
    <location>
        <begin position="42"/>
        <end position="62"/>
    </location>
</feature>
<feature type="transmembrane region" description="Helical" evidence="6">
    <location>
        <begin position="212"/>
        <end position="231"/>
    </location>
</feature>
<feature type="region of interest" description="Disordered" evidence="5">
    <location>
        <begin position="362"/>
        <end position="460"/>
    </location>
</feature>
<dbReference type="PANTHER" id="PTHR28293:SF1">
    <property type="entry name" value="NUCLEAR RIM PROTEIN 1"/>
    <property type="match status" value="1"/>
</dbReference>
<dbReference type="InterPro" id="IPR018819">
    <property type="entry name" value="Nur1/Mug154"/>
</dbReference>
<organism evidence="7 8">
    <name type="scientific">Extremus antarcticus</name>
    <dbReference type="NCBI Taxonomy" id="702011"/>
    <lineage>
        <taxon>Eukaryota</taxon>
        <taxon>Fungi</taxon>
        <taxon>Dikarya</taxon>
        <taxon>Ascomycota</taxon>
        <taxon>Pezizomycotina</taxon>
        <taxon>Dothideomycetes</taxon>
        <taxon>Dothideomycetidae</taxon>
        <taxon>Mycosphaerellales</taxon>
        <taxon>Extremaceae</taxon>
        <taxon>Extremus</taxon>
    </lineage>
</organism>
<dbReference type="Pfam" id="PF10332">
    <property type="entry name" value="DUF2418"/>
    <property type="match status" value="1"/>
</dbReference>
<comment type="subcellular location">
    <subcellularLocation>
        <location evidence="1">Endomembrane system</location>
        <topology evidence="1">Multi-pass membrane protein</topology>
    </subcellularLocation>
</comment>
<name>A0AAJ0G7I7_9PEZI</name>
<evidence type="ECO:0000313" key="8">
    <source>
        <dbReference type="Proteomes" id="UP001271007"/>
    </source>
</evidence>
<feature type="transmembrane region" description="Helical" evidence="6">
    <location>
        <begin position="181"/>
        <end position="200"/>
    </location>
</feature>
<feature type="compositionally biased region" description="Polar residues" evidence="5">
    <location>
        <begin position="362"/>
        <end position="375"/>
    </location>
</feature>
<evidence type="ECO:0000256" key="6">
    <source>
        <dbReference type="SAM" id="Phobius"/>
    </source>
</evidence>
<proteinExistence type="predicted"/>
<dbReference type="EMBL" id="JAWDJX010000027">
    <property type="protein sequence ID" value="KAK3051159.1"/>
    <property type="molecule type" value="Genomic_DNA"/>
</dbReference>
<feature type="transmembrane region" description="Helical" evidence="6">
    <location>
        <begin position="85"/>
        <end position="110"/>
    </location>
</feature>
<keyword evidence="8" id="KW-1185">Reference proteome</keyword>
<dbReference type="GO" id="GO:0012505">
    <property type="term" value="C:endomembrane system"/>
    <property type="evidence" value="ECO:0007669"/>
    <property type="project" value="UniProtKB-SubCell"/>
</dbReference>
<gene>
    <name evidence="7" type="ORF">LTR09_007555</name>
</gene>
<evidence type="ECO:0008006" key="9">
    <source>
        <dbReference type="Google" id="ProtNLM"/>
    </source>
</evidence>
<feature type="compositionally biased region" description="Polar residues" evidence="5">
    <location>
        <begin position="338"/>
        <end position="349"/>
    </location>
</feature>
<accession>A0AAJ0G7I7</accession>
<evidence type="ECO:0000256" key="2">
    <source>
        <dbReference type="ARBA" id="ARBA00022692"/>
    </source>
</evidence>
<evidence type="ECO:0000256" key="1">
    <source>
        <dbReference type="ARBA" id="ARBA00004127"/>
    </source>
</evidence>
<evidence type="ECO:0000256" key="4">
    <source>
        <dbReference type="ARBA" id="ARBA00023136"/>
    </source>
</evidence>
<dbReference type="GO" id="GO:0043007">
    <property type="term" value="P:maintenance of rDNA"/>
    <property type="evidence" value="ECO:0007669"/>
    <property type="project" value="TreeGrafter"/>
</dbReference>
<dbReference type="GO" id="GO:0007096">
    <property type="term" value="P:regulation of exit from mitosis"/>
    <property type="evidence" value="ECO:0007669"/>
    <property type="project" value="TreeGrafter"/>
</dbReference>
<feature type="region of interest" description="Disordered" evidence="5">
    <location>
        <begin position="296"/>
        <end position="349"/>
    </location>
</feature>
<keyword evidence="4 6" id="KW-0472">Membrane</keyword>
<feature type="compositionally biased region" description="Polar residues" evidence="5">
    <location>
        <begin position="424"/>
        <end position="439"/>
    </location>
</feature>
<dbReference type="AlphaFoldDB" id="A0AAJ0G7I7"/>
<reference evidence="7" key="1">
    <citation type="submission" date="2023-04" db="EMBL/GenBank/DDBJ databases">
        <title>Black Yeasts Isolated from many extreme environments.</title>
        <authorList>
            <person name="Coleine C."/>
            <person name="Stajich J.E."/>
            <person name="Selbmann L."/>
        </authorList>
    </citation>
    <scope>NUCLEOTIDE SEQUENCE</scope>
    <source>
        <strain evidence="7">CCFEE 5312</strain>
    </source>
</reference>
<protein>
    <recommendedName>
        <fullName evidence="9">Meiotically up-regulated gene 154 protein</fullName>
    </recommendedName>
</protein>
<sequence length="460" mass="50452">MPRLVRRQPLLKRITDNLDPWDVLLQIAEWANDDTINEWLQAWALQIGVGLNAVFIIAKLAAKPSLRSGGDDVFGGIEGKSGPGWFGWLAAFLIPVLTVLCLSNTAFTFFRKRQYRLFEQPVEATPSTPSARLVRVDSSPMSSSPLRYLQTVISDATAGRRAHVDPEREVWEVSMWDPQPFNLTLFTLFSPGHLAFYYAMLPPAALDPNPSVKVVMAFVFGVMLSVQLGALRTSFSQQAKDAVLVHGEVMNEYDTKFVRPALNRPVRDVGIQTRESGMTPRGTKTREVDVYTPTTFINRGFRTNPNPNYARQYDPDNLSSEPSESRRTSDVGAGTQRGAATSSSSLITPSNAYARTNGYATSAYSRPSTSGQDFSSPLKPHHERLRERTPIKGDGGSLGVYSHAASPLRKAASSNQLMARESSKQTGRPTSPLKRTSTPGSGLNGGLSGAGARRRETGRF</sequence>
<feature type="compositionally biased region" description="Polar residues" evidence="5">
    <location>
        <begin position="296"/>
        <end position="309"/>
    </location>
</feature>